<evidence type="ECO:0000259" key="5">
    <source>
        <dbReference type="PROSITE" id="PS51462"/>
    </source>
</evidence>
<organism evidence="6 7">
    <name type="scientific">Brachybacterium hainanense</name>
    <dbReference type="NCBI Taxonomy" id="1541174"/>
    <lineage>
        <taxon>Bacteria</taxon>
        <taxon>Bacillati</taxon>
        <taxon>Actinomycetota</taxon>
        <taxon>Actinomycetes</taxon>
        <taxon>Micrococcales</taxon>
        <taxon>Dermabacteraceae</taxon>
        <taxon>Brachybacterium</taxon>
    </lineage>
</organism>
<dbReference type="Pfam" id="PF00293">
    <property type="entry name" value="NUDIX"/>
    <property type="match status" value="1"/>
</dbReference>
<dbReference type="InterPro" id="IPR020476">
    <property type="entry name" value="Nudix_hydrolase"/>
</dbReference>
<dbReference type="PANTHER" id="PTHR43046:SF2">
    <property type="entry name" value="8-OXO-DGTP DIPHOSPHATASE-RELATED"/>
    <property type="match status" value="1"/>
</dbReference>
<dbReference type="Gene3D" id="3.90.79.10">
    <property type="entry name" value="Nucleoside Triphosphate Pyrophosphohydrolase"/>
    <property type="match status" value="1"/>
</dbReference>
<evidence type="ECO:0000313" key="6">
    <source>
        <dbReference type="EMBL" id="MFC0672361.1"/>
    </source>
</evidence>
<dbReference type="InterPro" id="IPR000086">
    <property type="entry name" value="NUDIX_hydrolase_dom"/>
</dbReference>
<gene>
    <name evidence="6" type="ORF">ACFFF6_00170</name>
</gene>
<dbReference type="PROSITE" id="PS51462">
    <property type="entry name" value="NUDIX"/>
    <property type="match status" value="1"/>
</dbReference>
<feature type="domain" description="Nudix hydrolase" evidence="5">
    <location>
        <begin position="14"/>
        <end position="142"/>
    </location>
</feature>
<protein>
    <submittedName>
        <fullName evidence="6">NUDIX domain-containing protein</fullName>
    </submittedName>
</protein>
<reference evidence="6 7" key="1">
    <citation type="submission" date="2024-09" db="EMBL/GenBank/DDBJ databases">
        <authorList>
            <person name="Sun Q."/>
            <person name="Mori K."/>
        </authorList>
    </citation>
    <scope>NUCLEOTIDE SEQUENCE [LARGE SCALE GENOMIC DNA]</scope>
    <source>
        <strain evidence="6 7">CICC 10874</strain>
    </source>
</reference>
<dbReference type="PRINTS" id="PR00502">
    <property type="entry name" value="NUDIXFAMILY"/>
</dbReference>
<name>A0ABV6R6E9_9MICO</name>
<evidence type="ECO:0000256" key="1">
    <source>
        <dbReference type="ARBA" id="ARBA00001946"/>
    </source>
</evidence>
<dbReference type="EMBL" id="JBHLSV010000001">
    <property type="protein sequence ID" value="MFC0672361.1"/>
    <property type="molecule type" value="Genomic_DNA"/>
</dbReference>
<evidence type="ECO:0000256" key="2">
    <source>
        <dbReference type="ARBA" id="ARBA00005582"/>
    </source>
</evidence>
<comment type="caution">
    <text evidence="6">The sequence shown here is derived from an EMBL/GenBank/DDBJ whole genome shotgun (WGS) entry which is preliminary data.</text>
</comment>
<evidence type="ECO:0000256" key="3">
    <source>
        <dbReference type="ARBA" id="ARBA00022801"/>
    </source>
</evidence>
<proteinExistence type="inferred from homology"/>
<dbReference type="InterPro" id="IPR015797">
    <property type="entry name" value="NUDIX_hydrolase-like_dom_sf"/>
</dbReference>
<dbReference type="PROSITE" id="PS00893">
    <property type="entry name" value="NUDIX_BOX"/>
    <property type="match status" value="1"/>
</dbReference>
<comment type="cofactor">
    <cofactor evidence="1">
        <name>Mg(2+)</name>
        <dbReference type="ChEBI" id="CHEBI:18420"/>
    </cofactor>
</comment>
<dbReference type="InterPro" id="IPR020084">
    <property type="entry name" value="NUDIX_hydrolase_CS"/>
</dbReference>
<dbReference type="Proteomes" id="UP001589793">
    <property type="component" value="Unassembled WGS sequence"/>
</dbReference>
<dbReference type="RefSeq" id="WP_376977107.1">
    <property type="nucleotide sequence ID" value="NZ_JBHLSV010000001.1"/>
</dbReference>
<dbReference type="PANTHER" id="PTHR43046">
    <property type="entry name" value="GDP-MANNOSE MANNOSYL HYDROLASE"/>
    <property type="match status" value="1"/>
</dbReference>
<dbReference type="SUPFAM" id="SSF55811">
    <property type="entry name" value="Nudix"/>
    <property type="match status" value="1"/>
</dbReference>
<keyword evidence="7" id="KW-1185">Reference proteome</keyword>
<accession>A0ABV6R6E9</accession>
<comment type="similarity">
    <text evidence="2 4">Belongs to the Nudix hydrolase family.</text>
</comment>
<sequence>MAADLRSVPEPSLPRRRAVAVVVEDGMVLLIGRVKDGRRYAVLPGGGIEAGEEAETACLRELWEETGLVGRMLGPLQVPSAAPEDTVLFAVSAQGTPALGGPEKERATPTNLYRPMWLPLADLPAANLVPASSREAVTAVIAGRVGSEAGRAALRAVRRGPVRPLEDSGP</sequence>
<evidence type="ECO:0000256" key="4">
    <source>
        <dbReference type="RuleBase" id="RU003476"/>
    </source>
</evidence>
<keyword evidence="3 4" id="KW-0378">Hydrolase</keyword>
<evidence type="ECO:0000313" key="7">
    <source>
        <dbReference type="Proteomes" id="UP001589793"/>
    </source>
</evidence>